<dbReference type="InterPro" id="IPR044964">
    <property type="entry name" value="RCD1/SRO1-5"/>
</dbReference>
<dbReference type="PANTHER" id="PTHR32263">
    <property type="entry name" value="INACTIVE POLY [ADP-RIBOSE] POLYMERASE SRO4-RELATED"/>
    <property type="match status" value="1"/>
</dbReference>
<sequence length="102" mass="12054">MQQINLYFENWRSIAWTWIDVKESPQHRSMQYKVDKDPLKHIIICQVVLGSVEKVELEFHQSCASRNEFDTGSDDPKWYVVWANDINNRILPVCVESEEGQL</sequence>
<protein>
    <submittedName>
        <fullName evidence="1">RCD one-like protein, putative</fullName>
    </submittedName>
</protein>
<evidence type="ECO:0000313" key="1">
    <source>
        <dbReference type="EMBL" id="AES58958.1"/>
    </source>
</evidence>
<dbReference type="PaxDb" id="3880-AES58958"/>
<organism evidence="1 3">
    <name type="scientific">Medicago truncatula</name>
    <name type="common">Barrel medic</name>
    <name type="synonym">Medicago tribuloides</name>
    <dbReference type="NCBI Taxonomy" id="3880"/>
    <lineage>
        <taxon>Eukaryota</taxon>
        <taxon>Viridiplantae</taxon>
        <taxon>Streptophyta</taxon>
        <taxon>Embryophyta</taxon>
        <taxon>Tracheophyta</taxon>
        <taxon>Spermatophyta</taxon>
        <taxon>Magnoliopsida</taxon>
        <taxon>eudicotyledons</taxon>
        <taxon>Gunneridae</taxon>
        <taxon>Pentapetalae</taxon>
        <taxon>rosids</taxon>
        <taxon>fabids</taxon>
        <taxon>Fabales</taxon>
        <taxon>Fabaceae</taxon>
        <taxon>Papilionoideae</taxon>
        <taxon>50 kb inversion clade</taxon>
        <taxon>NPAAA clade</taxon>
        <taxon>Hologalegina</taxon>
        <taxon>IRL clade</taxon>
        <taxon>Trifolieae</taxon>
        <taxon>Medicago</taxon>
    </lineage>
</organism>
<accession>G7I6D3</accession>
<reference evidence="1 3" key="1">
    <citation type="journal article" date="2011" name="Nature">
        <title>The Medicago genome provides insight into the evolution of rhizobial symbioses.</title>
        <authorList>
            <person name="Young N.D."/>
            <person name="Debelle F."/>
            <person name="Oldroyd G.E."/>
            <person name="Geurts R."/>
            <person name="Cannon S.B."/>
            <person name="Udvardi M.K."/>
            <person name="Benedito V.A."/>
            <person name="Mayer K.F."/>
            <person name="Gouzy J."/>
            <person name="Schoof H."/>
            <person name="Van de Peer Y."/>
            <person name="Proost S."/>
            <person name="Cook D.R."/>
            <person name="Meyers B.C."/>
            <person name="Spannagl M."/>
            <person name="Cheung F."/>
            <person name="De Mita S."/>
            <person name="Krishnakumar V."/>
            <person name="Gundlach H."/>
            <person name="Zhou S."/>
            <person name="Mudge J."/>
            <person name="Bharti A.K."/>
            <person name="Murray J.D."/>
            <person name="Naoumkina M.A."/>
            <person name="Rosen B."/>
            <person name="Silverstein K.A."/>
            <person name="Tang H."/>
            <person name="Rombauts S."/>
            <person name="Zhao P.X."/>
            <person name="Zhou P."/>
            <person name="Barbe V."/>
            <person name="Bardou P."/>
            <person name="Bechner M."/>
            <person name="Bellec A."/>
            <person name="Berger A."/>
            <person name="Berges H."/>
            <person name="Bidwell S."/>
            <person name="Bisseling T."/>
            <person name="Choisne N."/>
            <person name="Couloux A."/>
            <person name="Denny R."/>
            <person name="Deshpande S."/>
            <person name="Dai X."/>
            <person name="Doyle J.J."/>
            <person name="Dudez A.M."/>
            <person name="Farmer A.D."/>
            <person name="Fouteau S."/>
            <person name="Franken C."/>
            <person name="Gibelin C."/>
            <person name="Gish J."/>
            <person name="Goldstein S."/>
            <person name="Gonzalez A.J."/>
            <person name="Green P.J."/>
            <person name="Hallab A."/>
            <person name="Hartog M."/>
            <person name="Hua A."/>
            <person name="Humphray S.J."/>
            <person name="Jeong D.H."/>
            <person name="Jing Y."/>
            <person name="Jocker A."/>
            <person name="Kenton S.M."/>
            <person name="Kim D.J."/>
            <person name="Klee K."/>
            <person name="Lai H."/>
            <person name="Lang C."/>
            <person name="Lin S."/>
            <person name="Macmil S.L."/>
            <person name="Magdelenat G."/>
            <person name="Matthews L."/>
            <person name="McCorrison J."/>
            <person name="Monaghan E.L."/>
            <person name="Mun J.H."/>
            <person name="Najar F.Z."/>
            <person name="Nicholson C."/>
            <person name="Noirot C."/>
            <person name="O'Bleness M."/>
            <person name="Paule C.R."/>
            <person name="Poulain J."/>
            <person name="Prion F."/>
            <person name="Qin B."/>
            <person name="Qu C."/>
            <person name="Retzel E.F."/>
            <person name="Riddle C."/>
            <person name="Sallet E."/>
            <person name="Samain S."/>
            <person name="Samson N."/>
            <person name="Sanders I."/>
            <person name="Saurat O."/>
            <person name="Scarpelli C."/>
            <person name="Schiex T."/>
            <person name="Segurens B."/>
            <person name="Severin A.J."/>
            <person name="Sherrier D.J."/>
            <person name="Shi R."/>
            <person name="Sims S."/>
            <person name="Singer S.R."/>
            <person name="Sinharoy S."/>
            <person name="Sterck L."/>
            <person name="Viollet A."/>
            <person name="Wang B.B."/>
            <person name="Wang K."/>
            <person name="Wang M."/>
            <person name="Wang X."/>
            <person name="Warfsmann J."/>
            <person name="Weissenbach J."/>
            <person name="White D.D."/>
            <person name="White J.D."/>
            <person name="Wiley G.B."/>
            <person name="Wincker P."/>
            <person name="Xing Y."/>
            <person name="Yang L."/>
            <person name="Yao Z."/>
            <person name="Ying F."/>
            <person name="Zhai J."/>
            <person name="Zhou L."/>
            <person name="Zuber A."/>
            <person name="Denarie J."/>
            <person name="Dixon R.A."/>
            <person name="May G.D."/>
            <person name="Schwartz D.C."/>
            <person name="Rogers J."/>
            <person name="Quetier F."/>
            <person name="Town C.D."/>
            <person name="Roe B.A."/>
        </authorList>
    </citation>
    <scope>NUCLEOTIDE SEQUENCE [LARGE SCALE GENOMIC DNA]</scope>
    <source>
        <strain evidence="1">A17</strain>
        <strain evidence="2 3">cv. Jemalong A17</strain>
    </source>
</reference>
<reference evidence="2" key="3">
    <citation type="submission" date="2015-04" db="UniProtKB">
        <authorList>
            <consortium name="EnsemblPlants"/>
        </authorList>
    </citation>
    <scope>IDENTIFICATION</scope>
    <source>
        <strain evidence="2">cv. Jemalong A17</strain>
    </source>
</reference>
<proteinExistence type="predicted"/>
<keyword evidence="3" id="KW-1185">Reference proteome</keyword>
<evidence type="ECO:0000313" key="3">
    <source>
        <dbReference type="Proteomes" id="UP000002051"/>
    </source>
</evidence>
<evidence type="ECO:0000313" key="2">
    <source>
        <dbReference type="EnsemblPlants" id="AES58958"/>
    </source>
</evidence>
<dbReference type="STRING" id="3880.G7I6D3"/>
<dbReference type="Gene3D" id="3.90.228.10">
    <property type="match status" value="1"/>
</dbReference>
<dbReference type="EMBL" id="CM001217">
    <property type="protein sequence ID" value="AES58958.1"/>
    <property type="molecule type" value="Genomic_DNA"/>
</dbReference>
<dbReference type="AlphaFoldDB" id="G7I6D3"/>
<reference evidence="1 3" key="2">
    <citation type="journal article" date="2014" name="BMC Genomics">
        <title>An improved genome release (version Mt4.0) for the model legume Medicago truncatula.</title>
        <authorList>
            <person name="Tang H."/>
            <person name="Krishnakumar V."/>
            <person name="Bidwell S."/>
            <person name="Rosen B."/>
            <person name="Chan A."/>
            <person name="Zhou S."/>
            <person name="Gentzbittel L."/>
            <person name="Childs K.L."/>
            <person name="Yandell M."/>
            <person name="Gundlach H."/>
            <person name="Mayer K.F."/>
            <person name="Schwartz D.C."/>
            <person name="Town C.D."/>
        </authorList>
    </citation>
    <scope>GENOME REANNOTATION</scope>
    <source>
        <strain evidence="2 3">cv. Jemalong A17</strain>
    </source>
</reference>
<dbReference type="PANTHER" id="PTHR32263:SF19">
    <property type="entry name" value="OS03G0230300 PROTEIN"/>
    <property type="match status" value="1"/>
</dbReference>
<dbReference type="EnsemblPlants" id="AES58958">
    <property type="protein sequence ID" value="AES58958"/>
    <property type="gene ID" value="MTR_1g011730"/>
</dbReference>
<dbReference type="Proteomes" id="UP000002051">
    <property type="component" value="Unassembled WGS sequence"/>
</dbReference>
<name>G7I6D3_MEDTR</name>
<gene>
    <name evidence="1" type="ordered locus">MTR_1g011730</name>
</gene>
<dbReference type="HOGENOM" id="CLU_2281565_0_0_1"/>